<keyword evidence="3" id="KW-1185">Reference proteome</keyword>
<name>A0ABP5IBH4_9ACTN</name>
<feature type="transmembrane region" description="Helical" evidence="1">
    <location>
        <begin position="12"/>
        <end position="30"/>
    </location>
</feature>
<evidence type="ECO:0000256" key="1">
    <source>
        <dbReference type="SAM" id="Phobius"/>
    </source>
</evidence>
<keyword evidence="1" id="KW-0812">Transmembrane</keyword>
<dbReference type="EMBL" id="BAAAMQ010000005">
    <property type="protein sequence ID" value="GAA2095374.1"/>
    <property type="molecule type" value="Genomic_DNA"/>
</dbReference>
<dbReference type="Proteomes" id="UP001501161">
    <property type="component" value="Unassembled WGS sequence"/>
</dbReference>
<accession>A0ABP5IBH4</accession>
<keyword evidence="1" id="KW-0472">Membrane</keyword>
<proteinExistence type="predicted"/>
<gene>
    <name evidence="2" type="ORF">GCM10009726_02600</name>
</gene>
<reference evidence="3" key="1">
    <citation type="journal article" date="2019" name="Int. J. Syst. Evol. Microbiol.">
        <title>The Global Catalogue of Microorganisms (GCM) 10K type strain sequencing project: providing services to taxonomists for standard genome sequencing and annotation.</title>
        <authorList>
            <consortium name="The Broad Institute Genomics Platform"/>
            <consortium name="The Broad Institute Genome Sequencing Center for Infectious Disease"/>
            <person name="Wu L."/>
            <person name="Ma J."/>
        </authorList>
    </citation>
    <scope>NUCLEOTIDE SEQUENCE [LARGE SCALE GENOMIC DNA]</scope>
    <source>
        <strain evidence="3">JCM 13813</strain>
    </source>
</reference>
<keyword evidence="1" id="KW-1133">Transmembrane helix</keyword>
<evidence type="ECO:0000313" key="2">
    <source>
        <dbReference type="EMBL" id="GAA2095374.1"/>
    </source>
</evidence>
<evidence type="ECO:0000313" key="3">
    <source>
        <dbReference type="Proteomes" id="UP001501161"/>
    </source>
</evidence>
<dbReference type="RefSeq" id="WP_269209629.1">
    <property type="nucleotide sequence ID" value="NZ_BAAAMQ010000005.1"/>
</dbReference>
<organism evidence="2 3">
    <name type="scientific">Nocardioides furvisabuli</name>
    <dbReference type="NCBI Taxonomy" id="375542"/>
    <lineage>
        <taxon>Bacteria</taxon>
        <taxon>Bacillati</taxon>
        <taxon>Actinomycetota</taxon>
        <taxon>Actinomycetes</taxon>
        <taxon>Propionibacteriales</taxon>
        <taxon>Nocardioidaceae</taxon>
        <taxon>Nocardioides</taxon>
    </lineage>
</organism>
<sequence length="75" mass="8163">MFGPLPSLHRWVLVLAAVLVCMGIGFWFGAVPEIPLNVRVGLVAGAGAGIAAAFVLVHDFHRRQRPGVRVRRHEP</sequence>
<comment type="caution">
    <text evidence="2">The sequence shown here is derived from an EMBL/GenBank/DDBJ whole genome shotgun (WGS) entry which is preliminary data.</text>
</comment>
<feature type="transmembrane region" description="Helical" evidence="1">
    <location>
        <begin position="36"/>
        <end position="57"/>
    </location>
</feature>
<protein>
    <submittedName>
        <fullName evidence="2">Uncharacterized protein</fullName>
    </submittedName>
</protein>